<name>A0A1I5EWA3_9BACT</name>
<evidence type="ECO:0000313" key="1">
    <source>
        <dbReference type="EMBL" id="SFO15670.1"/>
    </source>
</evidence>
<dbReference type="RefSeq" id="WP_091652330.1">
    <property type="nucleotide sequence ID" value="NZ_FOVW01000004.1"/>
</dbReference>
<keyword evidence="2" id="KW-1185">Reference proteome</keyword>
<dbReference type="EMBL" id="FOVW01000004">
    <property type="protein sequence ID" value="SFO15670.1"/>
    <property type="molecule type" value="Genomic_DNA"/>
</dbReference>
<dbReference type="PROSITE" id="PS51257">
    <property type="entry name" value="PROKAR_LIPOPROTEIN"/>
    <property type="match status" value="1"/>
</dbReference>
<dbReference type="Proteomes" id="UP000199564">
    <property type="component" value="Unassembled WGS sequence"/>
</dbReference>
<gene>
    <name evidence="1" type="ORF">SAMN04488519_10497</name>
</gene>
<organism evidence="1 2">
    <name type="scientific">Algoriphagus ornithinivorans</name>
    <dbReference type="NCBI Taxonomy" id="226506"/>
    <lineage>
        <taxon>Bacteria</taxon>
        <taxon>Pseudomonadati</taxon>
        <taxon>Bacteroidota</taxon>
        <taxon>Cytophagia</taxon>
        <taxon>Cytophagales</taxon>
        <taxon>Cyclobacteriaceae</taxon>
        <taxon>Algoriphagus</taxon>
    </lineage>
</organism>
<proteinExistence type="predicted"/>
<sequence length="112" mass="12838">MNLKNNKKTQKITKIFFLLMMVLTFSCVENENLPMNQNQELIIDSEESSLEYGFKMVSQSGLKLASALSFDKCYTIRNNVNGIDEGFGYYGNTTLPKYGMGNVRFYFTLETL</sequence>
<accession>A0A1I5EWA3</accession>
<protein>
    <submittedName>
        <fullName evidence="1">Uncharacterized protein</fullName>
    </submittedName>
</protein>
<evidence type="ECO:0000313" key="2">
    <source>
        <dbReference type="Proteomes" id="UP000199564"/>
    </source>
</evidence>
<reference evidence="2" key="1">
    <citation type="submission" date="2016-10" db="EMBL/GenBank/DDBJ databases">
        <authorList>
            <person name="Varghese N."/>
            <person name="Submissions S."/>
        </authorList>
    </citation>
    <scope>NUCLEOTIDE SEQUENCE [LARGE SCALE GENOMIC DNA]</scope>
    <source>
        <strain evidence="2">DSM 15282</strain>
    </source>
</reference>
<dbReference type="AlphaFoldDB" id="A0A1I5EWA3"/>